<comment type="caution">
    <text evidence="1">The sequence shown here is derived from an EMBL/GenBank/DDBJ whole genome shotgun (WGS) entry which is preliminary data.</text>
</comment>
<keyword evidence="2" id="KW-1185">Reference proteome</keyword>
<organism evidence="1 2">
    <name type="scientific">Planctopirus hydrillae</name>
    <dbReference type="NCBI Taxonomy" id="1841610"/>
    <lineage>
        <taxon>Bacteria</taxon>
        <taxon>Pseudomonadati</taxon>
        <taxon>Planctomycetota</taxon>
        <taxon>Planctomycetia</taxon>
        <taxon>Planctomycetales</taxon>
        <taxon>Planctomycetaceae</taxon>
        <taxon>Planctopirus</taxon>
    </lineage>
</organism>
<dbReference type="EMBL" id="LYDR01000091">
    <property type="protein sequence ID" value="ODA31188.1"/>
    <property type="molecule type" value="Genomic_DNA"/>
</dbReference>
<proteinExistence type="predicted"/>
<gene>
    <name evidence="1" type="ORF">A6X21_22760</name>
</gene>
<name>A0A1C3ED75_9PLAN</name>
<accession>A0A1C3ED75</accession>
<sequence length="78" mass="9099">MSKRNLQRIENVSKRPFSTSQISDKHHEILMFCMKLIAETNLLNCLIADRGEREQSEHAHGKKGLSRFGKRYFRIAPV</sequence>
<reference evidence="1 2" key="1">
    <citation type="submission" date="2016-05" db="EMBL/GenBank/DDBJ databases">
        <title>Genomic and physiological characterization of Planctopirus sp. isolated from fresh water lake.</title>
        <authorList>
            <person name="Subhash Y."/>
            <person name="Ramana C."/>
        </authorList>
    </citation>
    <scope>NUCLEOTIDE SEQUENCE [LARGE SCALE GENOMIC DNA]</scope>
    <source>
        <strain evidence="1 2">JC280</strain>
    </source>
</reference>
<dbReference type="Proteomes" id="UP000094828">
    <property type="component" value="Unassembled WGS sequence"/>
</dbReference>
<evidence type="ECO:0000313" key="2">
    <source>
        <dbReference type="Proteomes" id="UP000094828"/>
    </source>
</evidence>
<protein>
    <submittedName>
        <fullName evidence="1">Uncharacterized protein</fullName>
    </submittedName>
</protein>
<dbReference type="AlphaFoldDB" id="A0A1C3ED75"/>
<evidence type="ECO:0000313" key="1">
    <source>
        <dbReference type="EMBL" id="ODA31188.1"/>
    </source>
</evidence>